<evidence type="ECO:0000313" key="3">
    <source>
        <dbReference type="Proteomes" id="UP000238479"/>
    </source>
</evidence>
<evidence type="ECO:0000256" key="1">
    <source>
        <dbReference type="SAM" id="MobiDB-lite"/>
    </source>
</evidence>
<comment type="caution">
    <text evidence="2">The sequence shown here is derived from an EMBL/GenBank/DDBJ whole genome shotgun (WGS) entry which is preliminary data.</text>
</comment>
<keyword evidence="3" id="KW-1185">Reference proteome</keyword>
<dbReference type="EMBL" id="PDCK01000040">
    <property type="protein sequence ID" value="PRQ50222.1"/>
    <property type="molecule type" value="Genomic_DNA"/>
</dbReference>
<feature type="region of interest" description="Disordered" evidence="1">
    <location>
        <begin position="29"/>
        <end position="59"/>
    </location>
</feature>
<evidence type="ECO:0000313" key="2">
    <source>
        <dbReference type="EMBL" id="PRQ50222.1"/>
    </source>
</evidence>
<dbReference type="Gramene" id="PRQ50222">
    <property type="protein sequence ID" value="PRQ50222"/>
    <property type="gene ID" value="RchiOBHm_Chr2g0130811"/>
</dbReference>
<accession>A0A2P6RUX0</accession>
<sequence length="92" mass="10457">MGSARRAPWQYPNSLLPDLKIQWNNMCHGGRTMRRGSSSNPPREYPQHGQPAPQMKGGNHNDMCYRCGSIEHWLKQCHASTQLAESCKYPTS</sequence>
<reference evidence="2 3" key="1">
    <citation type="journal article" date="2018" name="Nat. Genet.">
        <title>The Rosa genome provides new insights in the design of modern roses.</title>
        <authorList>
            <person name="Bendahmane M."/>
        </authorList>
    </citation>
    <scope>NUCLEOTIDE SEQUENCE [LARGE SCALE GENOMIC DNA]</scope>
    <source>
        <strain evidence="3">cv. Old Blush</strain>
    </source>
</reference>
<dbReference type="Proteomes" id="UP000238479">
    <property type="component" value="Chromosome 2"/>
</dbReference>
<protein>
    <submittedName>
        <fullName evidence="2">Putative transcription factor interactor and regulator CCHC(Zn) family</fullName>
    </submittedName>
</protein>
<dbReference type="AlphaFoldDB" id="A0A2P6RUX0"/>
<name>A0A2P6RUX0_ROSCH</name>
<gene>
    <name evidence="2" type="ORF">RchiOBHm_Chr2g0130811</name>
</gene>
<organism evidence="2 3">
    <name type="scientific">Rosa chinensis</name>
    <name type="common">China rose</name>
    <dbReference type="NCBI Taxonomy" id="74649"/>
    <lineage>
        <taxon>Eukaryota</taxon>
        <taxon>Viridiplantae</taxon>
        <taxon>Streptophyta</taxon>
        <taxon>Embryophyta</taxon>
        <taxon>Tracheophyta</taxon>
        <taxon>Spermatophyta</taxon>
        <taxon>Magnoliopsida</taxon>
        <taxon>eudicotyledons</taxon>
        <taxon>Gunneridae</taxon>
        <taxon>Pentapetalae</taxon>
        <taxon>rosids</taxon>
        <taxon>fabids</taxon>
        <taxon>Rosales</taxon>
        <taxon>Rosaceae</taxon>
        <taxon>Rosoideae</taxon>
        <taxon>Rosoideae incertae sedis</taxon>
        <taxon>Rosa</taxon>
    </lineage>
</organism>
<proteinExistence type="predicted"/>